<dbReference type="PANTHER" id="PTHR30505:SF0">
    <property type="entry name" value="FRUCTOSE-LIKE PTS SYSTEM EIIBC COMPONENT-RELATED"/>
    <property type="match status" value="1"/>
</dbReference>
<dbReference type="HOGENOM" id="CLU_013155_2_1_9"/>
<proteinExistence type="predicted"/>
<dbReference type="Pfam" id="PF02302">
    <property type="entry name" value="PTS_IIB"/>
    <property type="match status" value="1"/>
</dbReference>
<dbReference type="InterPro" id="IPR003501">
    <property type="entry name" value="PTS_EIIB_2/3"/>
</dbReference>
<evidence type="ECO:0000313" key="8">
    <source>
        <dbReference type="EMBL" id="ADD01827.1"/>
    </source>
</evidence>
<organism evidence="8 9">
    <name type="scientific">Thermoanaerobacter italicus (strain DSM 9252 / Ab9)</name>
    <dbReference type="NCBI Taxonomy" id="580331"/>
    <lineage>
        <taxon>Bacteria</taxon>
        <taxon>Bacillati</taxon>
        <taxon>Bacillota</taxon>
        <taxon>Clostridia</taxon>
        <taxon>Thermoanaerobacterales</taxon>
        <taxon>Thermoanaerobacteraceae</taxon>
        <taxon>Thermoanaerobacter</taxon>
    </lineage>
</organism>
<dbReference type="CDD" id="cd05569">
    <property type="entry name" value="PTS_IIB_fructose"/>
    <property type="match status" value="1"/>
</dbReference>
<dbReference type="RefSeq" id="WP_012994650.1">
    <property type="nucleotide sequence ID" value="NC_013921.1"/>
</dbReference>
<dbReference type="SUPFAM" id="SSF52794">
    <property type="entry name" value="PTS system IIB component-like"/>
    <property type="match status" value="1"/>
</dbReference>
<dbReference type="PANTHER" id="PTHR30505">
    <property type="entry name" value="FRUCTOSE-LIKE PERMEASE"/>
    <property type="match status" value="1"/>
</dbReference>
<dbReference type="NCBIfam" id="TIGR00829">
    <property type="entry name" value="FRU"/>
    <property type="match status" value="1"/>
</dbReference>
<evidence type="ECO:0000256" key="1">
    <source>
        <dbReference type="ARBA" id="ARBA00022448"/>
    </source>
</evidence>
<reference evidence="8" key="1">
    <citation type="submission" date="2010-02" db="EMBL/GenBank/DDBJ databases">
        <title>Complete sequence of Thermoanaerobacter italicus Ab9.</title>
        <authorList>
            <consortium name="US DOE Joint Genome Institute"/>
            <person name="Lucas S."/>
            <person name="Copeland A."/>
            <person name="Lapidus A."/>
            <person name="Cheng J.-F."/>
            <person name="Bruce D."/>
            <person name="Goodwin L."/>
            <person name="Pitluck S."/>
            <person name="Chertkov O."/>
            <person name="Detter J.C."/>
            <person name="Han C."/>
            <person name="Tapia R."/>
            <person name="Land M."/>
            <person name="Hauser L."/>
            <person name="Kyrpides N."/>
            <person name="Mikhailova N."/>
            <person name="Hemme C.L."/>
            <person name="Woyke T."/>
        </authorList>
    </citation>
    <scope>NUCLEOTIDE SEQUENCE [LARGE SCALE GENOMIC DNA]</scope>
    <source>
        <strain evidence="8">Ab9</strain>
    </source>
</reference>
<dbReference type="PROSITE" id="PS51099">
    <property type="entry name" value="PTS_EIIB_TYPE_2"/>
    <property type="match status" value="1"/>
</dbReference>
<dbReference type="Gene3D" id="3.40.50.2300">
    <property type="match status" value="1"/>
</dbReference>
<name>D3T795_THEIA</name>
<dbReference type="InterPro" id="IPR036095">
    <property type="entry name" value="PTS_EIIB-like_sf"/>
</dbReference>
<evidence type="ECO:0000256" key="4">
    <source>
        <dbReference type="ARBA" id="ARBA00022679"/>
    </source>
</evidence>
<dbReference type="OrthoDB" id="9782569at2"/>
<keyword evidence="6" id="KW-0418">Kinase</keyword>
<evidence type="ECO:0000256" key="2">
    <source>
        <dbReference type="ARBA" id="ARBA00022553"/>
    </source>
</evidence>
<dbReference type="InterPro" id="IPR003353">
    <property type="entry name" value="PTS_IIB_fruc"/>
</dbReference>
<dbReference type="InterPro" id="IPR013011">
    <property type="entry name" value="PTS_EIIB_2"/>
</dbReference>
<dbReference type="eggNOG" id="COG1445">
    <property type="taxonomic scope" value="Bacteria"/>
</dbReference>
<keyword evidence="4" id="KW-0808">Transferase</keyword>
<dbReference type="GO" id="GO:0009401">
    <property type="term" value="P:phosphoenolpyruvate-dependent sugar phosphotransferase system"/>
    <property type="evidence" value="ECO:0007669"/>
    <property type="project" value="UniProtKB-KW"/>
</dbReference>
<evidence type="ECO:0000313" key="9">
    <source>
        <dbReference type="Proteomes" id="UP000001552"/>
    </source>
</evidence>
<evidence type="ECO:0000259" key="7">
    <source>
        <dbReference type="PROSITE" id="PS51099"/>
    </source>
</evidence>
<keyword evidence="2" id="KW-0597">Phosphoprotein</keyword>
<dbReference type="KEGG" id="tit:Thit_0525"/>
<dbReference type="GO" id="GO:0022877">
    <property type="term" value="F:protein-N(PI)-phosphohistidine-fructose phosphotransferase system transporter activity"/>
    <property type="evidence" value="ECO:0007669"/>
    <property type="project" value="InterPro"/>
</dbReference>
<evidence type="ECO:0000256" key="3">
    <source>
        <dbReference type="ARBA" id="ARBA00022597"/>
    </source>
</evidence>
<dbReference type="InterPro" id="IPR050864">
    <property type="entry name" value="Bacterial_PTS_Sugar_Transport"/>
</dbReference>
<keyword evidence="1" id="KW-0813">Transport</keyword>
<dbReference type="Proteomes" id="UP000001552">
    <property type="component" value="Chromosome"/>
</dbReference>
<protein>
    <submittedName>
        <fullName evidence="8">PTS system, fructose-specific, IIB subunnit</fullName>
    </submittedName>
</protein>
<dbReference type="FunFam" id="3.40.50.2300:FF:000014">
    <property type="entry name" value="PTS system fructose-like transporter subunit IIB"/>
    <property type="match status" value="1"/>
</dbReference>
<keyword evidence="5" id="KW-0598">Phosphotransferase system</keyword>
<sequence>MYIVCVTSCPAGLAHTFMAAANLEKTAKKLGVEIKVERQGIAGIENEITEEDIERADGVILAADVSIAQRERFDGKPIVECGVSEAIKNPEGIINKLIEEVKKNG</sequence>
<keyword evidence="9" id="KW-1185">Reference proteome</keyword>
<accession>D3T795</accession>
<dbReference type="GO" id="GO:0090563">
    <property type="term" value="F:protein-phosphocysteine-sugar phosphotransferase activity"/>
    <property type="evidence" value="ECO:0007669"/>
    <property type="project" value="TreeGrafter"/>
</dbReference>
<dbReference type="EMBL" id="CP001936">
    <property type="protein sequence ID" value="ADD01827.1"/>
    <property type="molecule type" value="Genomic_DNA"/>
</dbReference>
<keyword evidence="3" id="KW-0762">Sugar transport</keyword>
<evidence type="ECO:0000256" key="6">
    <source>
        <dbReference type="ARBA" id="ARBA00022777"/>
    </source>
</evidence>
<gene>
    <name evidence="8" type="ordered locus">Thit_0525</name>
</gene>
<dbReference type="AlphaFoldDB" id="D3T795"/>
<feature type="domain" description="PTS EIIB type-2" evidence="7">
    <location>
        <begin position="1"/>
        <end position="99"/>
    </location>
</feature>
<dbReference type="GO" id="GO:0005886">
    <property type="term" value="C:plasma membrane"/>
    <property type="evidence" value="ECO:0007669"/>
    <property type="project" value="TreeGrafter"/>
</dbReference>
<dbReference type="GO" id="GO:0016301">
    <property type="term" value="F:kinase activity"/>
    <property type="evidence" value="ECO:0007669"/>
    <property type="project" value="UniProtKB-KW"/>
</dbReference>
<evidence type="ECO:0000256" key="5">
    <source>
        <dbReference type="ARBA" id="ARBA00022683"/>
    </source>
</evidence>